<dbReference type="InterPro" id="IPR010982">
    <property type="entry name" value="Lambda_DNA-bd_dom_sf"/>
</dbReference>
<dbReference type="InterPro" id="IPR001387">
    <property type="entry name" value="Cro/C1-type_HTH"/>
</dbReference>
<dbReference type="EMBL" id="QSUP01000001">
    <property type="protein sequence ID" value="RGN54285.1"/>
    <property type="molecule type" value="Genomic_DNA"/>
</dbReference>
<dbReference type="CDD" id="cd00093">
    <property type="entry name" value="HTH_XRE"/>
    <property type="match status" value="1"/>
</dbReference>
<evidence type="ECO:0000313" key="3">
    <source>
        <dbReference type="EMBL" id="RGN54285.1"/>
    </source>
</evidence>
<feature type="domain" description="HTH cro/C1-type" evidence="1">
    <location>
        <begin position="5"/>
        <end position="60"/>
    </location>
</feature>
<accession>A0A3R5ZCZ3</accession>
<reference evidence="3 4" key="1">
    <citation type="submission" date="2018-08" db="EMBL/GenBank/DDBJ databases">
        <title>A genome reference for cultivated species of the human gut microbiota.</title>
        <authorList>
            <person name="Zou Y."/>
            <person name="Xue W."/>
            <person name="Luo G."/>
        </authorList>
    </citation>
    <scope>NUCLEOTIDE SEQUENCE [LARGE SCALE GENOMIC DNA]</scope>
    <source>
        <strain evidence="3 4">OM05-11AA</strain>
    </source>
</reference>
<name>A0A3R5ZCZ3_9BACT</name>
<dbReference type="SMART" id="SM00530">
    <property type="entry name" value="HTH_XRE"/>
    <property type="match status" value="1"/>
</dbReference>
<dbReference type="AlphaFoldDB" id="A0A3R5ZCZ3"/>
<evidence type="ECO:0000313" key="2">
    <source>
        <dbReference type="EMBL" id="MTU29554.1"/>
    </source>
</evidence>
<organism evidence="3 4">
    <name type="scientific">Parabacteroides merdae</name>
    <dbReference type="NCBI Taxonomy" id="46503"/>
    <lineage>
        <taxon>Bacteria</taxon>
        <taxon>Pseudomonadati</taxon>
        <taxon>Bacteroidota</taxon>
        <taxon>Bacteroidia</taxon>
        <taxon>Bacteroidales</taxon>
        <taxon>Tannerellaceae</taxon>
        <taxon>Parabacteroides</taxon>
    </lineage>
</organism>
<gene>
    <name evidence="3" type="ORF">DXB61_01025</name>
    <name evidence="2" type="ORF">GMD66_10090</name>
</gene>
<dbReference type="RefSeq" id="WP_005643229.1">
    <property type="nucleotide sequence ID" value="NZ_JAQEXX010000008.1"/>
</dbReference>
<dbReference type="Gene3D" id="1.10.260.40">
    <property type="entry name" value="lambda repressor-like DNA-binding domains"/>
    <property type="match status" value="1"/>
</dbReference>
<sequence length="149" mass="16927">MIGRITQIMEREGLTPSKFAEAIGIQRSAMSHILNGRNNVSLDVLIKILDRFTYVDSDWLLFGKGEMVRDHMSTQPDLFSNTAINPSGGQAALEYRKEMRVDTPVNTIKPPVVEQIIQQETATRKVSKIMVFYSDNTFDTFVSEKNKKE</sequence>
<dbReference type="Pfam" id="PF01381">
    <property type="entry name" value="HTH_3"/>
    <property type="match status" value="1"/>
</dbReference>
<dbReference type="GO" id="GO:0003677">
    <property type="term" value="F:DNA binding"/>
    <property type="evidence" value="ECO:0007669"/>
    <property type="project" value="InterPro"/>
</dbReference>
<protein>
    <submittedName>
        <fullName evidence="2">Helix-turn-helix domain-containing protein</fullName>
    </submittedName>
    <submittedName>
        <fullName evidence="3">XRE family transcriptional regulator</fullName>
    </submittedName>
</protein>
<comment type="caution">
    <text evidence="3">The sequence shown here is derived from an EMBL/GenBank/DDBJ whole genome shotgun (WGS) entry which is preliminary data.</text>
</comment>
<dbReference type="SUPFAM" id="SSF47413">
    <property type="entry name" value="lambda repressor-like DNA-binding domains"/>
    <property type="match status" value="1"/>
</dbReference>
<dbReference type="EMBL" id="WNCR01000003">
    <property type="protein sequence ID" value="MTU29554.1"/>
    <property type="molecule type" value="Genomic_DNA"/>
</dbReference>
<dbReference type="Proteomes" id="UP000261088">
    <property type="component" value="Unassembled WGS sequence"/>
</dbReference>
<dbReference type="PROSITE" id="PS50943">
    <property type="entry name" value="HTH_CROC1"/>
    <property type="match status" value="1"/>
</dbReference>
<reference evidence="2 5" key="2">
    <citation type="journal article" date="2019" name="Nat. Med.">
        <title>A library of human gut bacterial isolates paired with longitudinal multiomics data enables mechanistic microbiome research.</title>
        <authorList>
            <person name="Poyet M."/>
            <person name="Groussin M."/>
            <person name="Gibbons S.M."/>
            <person name="Avila-Pacheco J."/>
            <person name="Jiang X."/>
            <person name="Kearney S.M."/>
            <person name="Perrotta A.R."/>
            <person name="Berdy B."/>
            <person name="Zhao S."/>
            <person name="Lieberman T.D."/>
            <person name="Swanson P.K."/>
            <person name="Smith M."/>
            <person name="Roesemann S."/>
            <person name="Alexander J.E."/>
            <person name="Rich S.A."/>
            <person name="Livny J."/>
            <person name="Vlamakis H."/>
            <person name="Clish C."/>
            <person name="Bullock K."/>
            <person name="Deik A."/>
            <person name="Scott J."/>
            <person name="Pierce K.A."/>
            <person name="Xavier R.J."/>
            <person name="Alm E.J."/>
        </authorList>
    </citation>
    <scope>NUCLEOTIDE SEQUENCE [LARGE SCALE GENOMIC DNA]</scope>
    <source>
        <strain evidence="2 5">BIOML-A25</strain>
    </source>
</reference>
<evidence type="ECO:0000259" key="1">
    <source>
        <dbReference type="PROSITE" id="PS50943"/>
    </source>
</evidence>
<evidence type="ECO:0000313" key="5">
    <source>
        <dbReference type="Proteomes" id="UP000437446"/>
    </source>
</evidence>
<proteinExistence type="predicted"/>
<dbReference type="Proteomes" id="UP000437446">
    <property type="component" value="Unassembled WGS sequence"/>
</dbReference>
<evidence type="ECO:0000313" key="4">
    <source>
        <dbReference type="Proteomes" id="UP000261088"/>
    </source>
</evidence>